<dbReference type="EMBL" id="LT719092">
    <property type="protein sequence ID" value="SJK84620.1"/>
    <property type="molecule type" value="Genomic_DNA"/>
</dbReference>
<dbReference type="EMBL" id="LT671858">
    <property type="protein sequence ID" value="SIM54691.1"/>
    <property type="molecule type" value="Genomic_DNA"/>
</dbReference>
<evidence type="ECO:0000313" key="1">
    <source>
        <dbReference type="EMBL" id="SIM54691.1"/>
    </source>
</evidence>
<dbReference type="Proteomes" id="UP000195607">
    <property type="component" value="Chromosome I"/>
</dbReference>
<dbReference type="KEGG" id="cdiv:CPM_0772"/>
<dbReference type="GeneID" id="41588051"/>
<proteinExistence type="predicted"/>
<dbReference type="RefSeq" id="WP_145983935.1">
    <property type="nucleotide sequence ID" value="NZ_LT671858.1"/>
</dbReference>
<sequence length="231" mass="24969">MKLTKLIFIAAFSIICVFLIVSASSIYVSAENDLKDIELSFVKLEMTNGKLTASMDVSARNTNALPSTVSIFNNNLTINPYSSSNSFFNVPINITSLTAKGWPTDSIIYYANAVISEFLNGVGVATLSRNISTQLPFLFTNVSLVKSSNNNTYTLFINDMIPIGLSVIKVGMYMGENFLGNLSFANQSGNVSGNLSLSGVLDNSNLLGNLSSVFFDFLGVKLNLAQFMGKN</sequence>
<reference evidence="2" key="3">
    <citation type="submission" date="2016-06" db="EMBL/GenBank/DDBJ databases">
        <authorList>
            <person name="Olsen C.W."/>
            <person name="Carey S."/>
            <person name="Hinshaw L."/>
            <person name="Karasin A.I."/>
        </authorList>
    </citation>
    <scope>NUCLEOTIDE SEQUENCE [LARGE SCALE GENOMIC DNA]</scope>
    <source>
        <strain evidence="2">PM4</strain>
    </source>
</reference>
<accession>A0A1N5U1M0</accession>
<gene>
    <name evidence="2" type="ORF">CPM_0772</name>
    <name evidence="1" type="ORF">CSP5_0776</name>
</gene>
<evidence type="ECO:0000313" key="4">
    <source>
        <dbReference type="Proteomes" id="UP000195607"/>
    </source>
</evidence>
<dbReference type="Proteomes" id="UP000187822">
    <property type="component" value="Chromosome I"/>
</dbReference>
<reference evidence="1 4" key="1">
    <citation type="submission" date="2016-04" db="EMBL/GenBank/DDBJ databases">
        <authorList>
            <person name="Evans L.H."/>
            <person name="Alamgir A."/>
            <person name="Owens N."/>
            <person name="Weber N.D."/>
            <person name="Virtaneva K."/>
            <person name="Barbian K."/>
            <person name="Babar A."/>
            <person name="Rosenke K."/>
        </authorList>
    </citation>
    <scope>NUCLEOTIDE SEQUENCE [LARGE SCALE GENOMIC DNA]</scope>
    <source>
        <strain evidence="1">S5</strain>
        <strain evidence="4">S5(T) (JCM 30642 \VKM B-2941)</strain>
    </source>
</reference>
<name>A0A1N5U1M0_9ARCH</name>
<evidence type="ECO:0000313" key="3">
    <source>
        <dbReference type="Proteomes" id="UP000187822"/>
    </source>
</evidence>
<organism evidence="1 4">
    <name type="scientific">Cuniculiplasma divulgatum</name>
    <dbReference type="NCBI Taxonomy" id="1673428"/>
    <lineage>
        <taxon>Archaea</taxon>
        <taxon>Methanobacteriati</taxon>
        <taxon>Thermoplasmatota</taxon>
        <taxon>Thermoplasmata</taxon>
        <taxon>Thermoplasmatales</taxon>
        <taxon>Cuniculiplasmataceae</taxon>
        <taxon>Cuniculiplasma</taxon>
    </lineage>
</organism>
<evidence type="ECO:0000313" key="2">
    <source>
        <dbReference type="EMBL" id="SJK84620.1"/>
    </source>
</evidence>
<keyword evidence="3" id="KW-1185">Reference proteome</keyword>
<dbReference type="AlphaFoldDB" id="A0A1N5U1M0"/>
<dbReference type="STRING" id="1673428.CPM_0772"/>
<protein>
    <submittedName>
        <fullName evidence="1">Uncharacterized protein</fullName>
    </submittedName>
</protein>
<reference evidence="3" key="2">
    <citation type="submission" date="2016-06" db="EMBL/GenBank/DDBJ databases">
        <authorList>
            <person name="Toshchakov V.S."/>
        </authorList>
    </citation>
    <scope>NUCLEOTIDE SEQUENCE [LARGE SCALE GENOMIC DNA]</scope>
    <source>
        <strain>PM4 (JCM 30641</strain>
        <strain evidence="3">\VKM B-2940)</strain>
    </source>
</reference>